<dbReference type="InterPro" id="IPR018517">
    <property type="entry name" value="tRNA_hU_synthase_CS"/>
</dbReference>
<keyword evidence="6 7" id="KW-0560">Oxidoreductase</keyword>
<evidence type="ECO:0000256" key="6">
    <source>
        <dbReference type="ARBA" id="ARBA00023002"/>
    </source>
</evidence>
<gene>
    <name evidence="11" type="ORF">H8S62_03110</name>
</gene>
<feature type="binding site" evidence="9">
    <location>
        <position position="134"/>
    </location>
    <ligand>
        <name>FMN</name>
        <dbReference type="ChEBI" id="CHEBI:58210"/>
    </ligand>
</feature>
<feature type="binding site" evidence="9">
    <location>
        <position position="163"/>
    </location>
    <ligand>
        <name>FMN</name>
        <dbReference type="ChEBI" id="CHEBI:58210"/>
    </ligand>
</feature>
<dbReference type="SUPFAM" id="SSF51395">
    <property type="entry name" value="FMN-linked oxidoreductases"/>
    <property type="match status" value="1"/>
</dbReference>
<keyword evidence="4 7" id="KW-0819">tRNA processing</keyword>
<dbReference type="EMBL" id="JACOPQ010000002">
    <property type="protein sequence ID" value="MBC5736004.1"/>
    <property type="molecule type" value="Genomic_DNA"/>
</dbReference>
<evidence type="ECO:0000256" key="5">
    <source>
        <dbReference type="ARBA" id="ARBA00022857"/>
    </source>
</evidence>
<organism evidence="11 12">
    <name type="scientific">Lawsonibacter faecis</name>
    <dbReference type="NCBI Taxonomy" id="2763052"/>
    <lineage>
        <taxon>Bacteria</taxon>
        <taxon>Bacillati</taxon>
        <taxon>Bacillota</taxon>
        <taxon>Clostridia</taxon>
        <taxon>Eubacteriales</taxon>
        <taxon>Oscillospiraceae</taxon>
        <taxon>Lawsonibacter</taxon>
    </lineage>
</organism>
<dbReference type="CDD" id="cd02801">
    <property type="entry name" value="DUS_like_FMN"/>
    <property type="match status" value="1"/>
</dbReference>
<dbReference type="InterPro" id="IPR001269">
    <property type="entry name" value="DUS_fam"/>
</dbReference>
<dbReference type="PIRSF" id="PIRSF006621">
    <property type="entry name" value="Dus"/>
    <property type="match status" value="1"/>
</dbReference>
<keyword evidence="2 7" id="KW-0285">Flavoprotein</keyword>
<comment type="caution">
    <text evidence="11">The sequence shown here is derived from an EMBL/GenBank/DDBJ whole genome shotgun (WGS) entry which is preliminary data.</text>
</comment>
<dbReference type="AlphaFoldDB" id="A0A8J6JJS7"/>
<feature type="domain" description="DUS-like FMN-binding" evidence="10">
    <location>
        <begin position="5"/>
        <end position="231"/>
    </location>
</feature>
<feature type="active site" description="Proton donor" evidence="8">
    <location>
        <position position="94"/>
    </location>
</feature>
<evidence type="ECO:0000256" key="7">
    <source>
        <dbReference type="PIRNR" id="PIRNR006621"/>
    </source>
</evidence>
<protein>
    <recommendedName>
        <fullName evidence="7">tRNA-dihydrouridine synthase</fullName>
        <ecNumber evidence="7">1.3.1.-</ecNumber>
    </recommendedName>
</protein>
<evidence type="ECO:0000259" key="10">
    <source>
        <dbReference type="Pfam" id="PF01207"/>
    </source>
</evidence>
<keyword evidence="3 7" id="KW-0288">FMN</keyword>
<dbReference type="PANTHER" id="PTHR45846:SF1">
    <property type="entry name" value="TRNA-DIHYDROURIDINE(47) SYNTHASE [NAD(P)(+)]-LIKE"/>
    <property type="match status" value="1"/>
</dbReference>
<dbReference type="PROSITE" id="PS01136">
    <property type="entry name" value="UPF0034"/>
    <property type="match status" value="1"/>
</dbReference>
<evidence type="ECO:0000256" key="2">
    <source>
        <dbReference type="ARBA" id="ARBA00022630"/>
    </source>
</evidence>
<keyword evidence="12" id="KW-1185">Reference proteome</keyword>
<evidence type="ECO:0000256" key="1">
    <source>
        <dbReference type="ARBA" id="ARBA00001917"/>
    </source>
</evidence>
<comment type="function">
    <text evidence="7">Catalyzes the synthesis of 5,6-dihydrouridine (D), a modified base found in the D-loop of most tRNAs, via the reduction of the C5-C6 double bond in target uridines.</text>
</comment>
<accession>A0A8J6JJS7</accession>
<dbReference type="EC" id="1.3.1.-" evidence="7"/>
<reference evidence="11" key="1">
    <citation type="submission" date="2020-08" db="EMBL/GenBank/DDBJ databases">
        <title>Genome public.</title>
        <authorList>
            <person name="Liu C."/>
            <person name="Sun Q."/>
        </authorList>
    </citation>
    <scope>NUCLEOTIDE SEQUENCE</scope>
    <source>
        <strain evidence="11">NSJ-52</strain>
    </source>
</reference>
<name>A0A8J6JJS7_9FIRM</name>
<sequence length="324" mass="36711">MRYYMAPMEGVTGWVYRNAFHRHFTGPDKYYMPFLSPRAEHHFSKKELQDVLPEHNEGLSAVPQLMTRSAEDFVWAAGELGRMGYREVNLNLGCPSGTVVAKGKGSGLLASPEELDAFLDGIYSAPLDVSVTVKTRLGLRAPEEFEALLEVFGKYPIPELTVHPRVQKDFYKNRARPEWFARAWEVSSAPLCYNGDLVSLADCRAAAARFPGIEALMLGRGLIANPGLISRLRGGPGTDRDALRGFHDELYQGYCETFRSRRNAVMRMKEVWFYLIHLFRDSERHAKKLRKAADPAEYEARAAAIFRDLELLEDPTLFQTDTGW</sequence>
<evidence type="ECO:0000313" key="12">
    <source>
        <dbReference type="Proteomes" id="UP000607645"/>
    </source>
</evidence>
<dbReference type="Pfam" id="PF01207">
    <property type="entry name" value="Dus"/>
    <property type="match status" value="1"/>
</dbReference>
<dbReference type="RefSeq" id="WP_186918429.1">
    <property type="nucleotide sequence ID" value="NZ_JACOPQ010000002.1"/>
</dbReference>
<dbReference type="Proteomes" id="UP000607645">
    <property type="component" value="Unassembled WGS sequence"/>
</dbReference>
<dbReference type="GO" id="GO:0017150">
    <property type="term" value="F:tRNA dihydrouridine synthase activity"/>
    <property type="evidence" value="ECO:0007669"/>
    <property type="project" value="InterPro"/>
</dbReference>
<dbReference type="PANTHER" id="PTHR45846">
    <property type="entry name" value="TRNA-DIHYDROURIDINE(47) SYNTHASE [NAD(P)(+)]-LIKE"/>
    <property type="match status" value="1"/>
</dbReference>
<comment type="similarity">
    <text evidence="7">Belongs to the dus family.</text>
</comment>
<dbReference type="Gene3D" id="3.20.20.70">
    <property type="entry name" value="Aldolase class I"/>
    <property type="match status" value="1"/>
</dbReference>
<evidence type="ECO:0000313" key="11">
    <source>
        <dbReference type="EMBL" id="MBC5736004.1"/>
    </source>
</evidence>
<dbReference type="InterPro" id="IPR035587">
    <property type="entry name" value="DUS-like_FMN-bd"/>
</dbReference>
<keyword evidence="5" id="KW-0521">NADP</keyword>
<proteinExistence type="inferred from homology"/>
<evidence type="ECO:0000256" key="9">
    <source>
        <dbReference type="PIRSR" id="PIRSR006621-2"/>
    </source>
</evidence>
<dbReference type="GO" id="GO:0003723">
    <property type="term" value="F:RNA binding"/>
    <property type="evidence" value="ECO:0007669"/>
    <property type="project" value="TreeGrafter"/>
</dbReference>
<evidence type="ECO:0000256" key="8">
    <source>
        <dbReference type="PIRSR" id="PIRSR006621-1"/>
    </source>
</evidence>
<feature type="binding site" evidence="9">
    <location>
        <position position="64"/>
    </location>
    <ligand>
        <name>FMN</name>
        <dbReference type="ChEBI" id="CHEBI:58210"/>
    </ligand>
</feature>
<comment type="cofactor">
    <cofactor evidence="1 7 9">
        <name>FMN</name>
        <dbReference type="ChEBI" id="CHEBI:58210"/>
    </cofactor>
</comment>
<evidence type="ECO:0000256" key="3">
    <source>
        <dbReference type="ARBA" id="ARBA00022643"/>
    </source>
</evidence>
<feature type="binding site" evidence="9">
    <location>
        <begin position="219"/>
        <end position="220"/>
    </location>
    <ligand>
        <name>FMN</name>
        <dbReference type="ChEBI" id="CHEBI:58210"/>
    </ligand>
</feature>
<dbReference type="GO" id="GO:0050660">
    <property type="term" value="F:flavin adenine dinucleotide binding"/>
    <property type="evidence" value="ECO:0007669"/>
    <property type="project" value="InterPro"/>
</dbReference>
<evidence type="ECO:0000256" key="4">
    <source>
        <dbReference type="ARBA" id="ARBA00022694"/>
    </source>
</evidence>
<keyword evidence="9" id="KW-0547">Nucleotide-binding</keyword>
<dbReference type="InterPro" id="IPR013785">
    <property type="entry name" value="Aldolase_TIM"/>
</dbReference>